<gene>
    <name evidence="9" type="ORF">I6J18_00215</name>
</gene>
<dbReference type="PROSITE" id="PS50850">
    <property type="entry name" value="MFS"/>
    <property type="match status" value="1"/>
</dbReference>
<dbReference type="RefSeq" id="WP_201647485.1">
    <property type="nucleotide sequence ID" value="NZ_CP068052.1"/>
</dbReference>
<feature type="transmembrane region" description="Helical" evidence="7">
    <location>
        <begin position="104"/>
        <end position="130"/>
    </location>
</feature>
<dbReference type="InterPro" id="IPR036259">
    <property type="entry name" value="MFS_trans_sf"/>
</dbReference>
<accession>A0A974NIH6</accession>
<feature type="transmembrane region" description="Helical" evidence="7">
    <location>
        <begin position="363"/>
        <end position="382"/>
    </location>
</feature>
<feature type="transmembrane region" description="Helical" evidence="7">
    <location>
        <begin position="388"/>
        <end position="412"/>
    </location>
</feature>
<reference evidence="9 10" key="1">
    <citation type="submission" date="2021-01" db="EMBL/GenBank/DDBJ databases">
        <title>FDA dAtabase for Regulatory Grade micrObial Sequences (FDA-ARGOS): Supporting development and validation of Infectious Disease Dx tests.</title>
        <authorList>
            <person name="Nelson B."/>
            <person name="Plummer A."/>
            <person name="Tallon L."/>
            <person name="Sadzewicz L."/>
            <person name="Zhao X."/>
            <person name="Boylan J."/>
            <person name="Ott S."/>
            <person name="Bowen H."/>
            <person name="Vavikolanu K."/>
            <person name="Mehta A."/>
            <person name="Aluvathingal J."/>
            <person name="Nadendla S."/>
            <person name="Myers T."/>
            <person name="Yan Y."/>
            <person name="Sichtig H."/>
        </authorList>
    </citation>
    <scope>NUCLEOTIDE SEQUENCE [LARGE SCALE GENOMIC DNA]</scope>
    <source>
        <strain evidence="9 10">FDAARGOS_1161</strain>
        <plasmid evidence="9 10">unnamed</plasmid>
    </source>
</reference>
<dbReference type="AlphaFoldDB" id="A0A974NIH6"/>
<evidence type="ECO:0000256" key="2">
    <source>
        <dbReference type="ARBA" id="ARBA00022448"/>
    </source>
</evidence>
<feature type="transmembrane region" description="Helical" evidence="7">
    <location>
        <begin position="142"/>
        <end position="164"/>
    </location>
</feature>
<evidence type="ECO:0000313" key="10">
    <source>
        <dbReference type="Proteomes" id="UP000595254"/>
    </source>
</evidence>
<dbReference type="Pfam" id="PF07690">
    <property type="entry name" value="MFS_1"/>
    <property type="match status" value="1"/>
</dbReference>
<keyword evidence="10" id="KW-1185">Reference proteome</keyword>
<dbReference type="GO" id="GO:0005886">
    <property type="term" value="C:plasma membrane"/>
    <property type="evidence" value="ECO:0007669"/>
    <property type="project" value="UniProtKB-SubCell"/>
</dbReference>
<dbReference type="SUPFAM" id="SSF103473">
    <property type="entry name" value="MFS general substrate transporter"/>
    <property type="match status" value="1"/>
</dbReference>
<feature type="transmembrane region" description="Helical" evidence="7">
    <location>
        <begin position="41"/>
        <end position="62"/>
    </location>
</feature>
<dbReference type="PANTHER" id="PTHR23517:SF3">
    <property type="entry name" value="INTEGRAL MEMBRANE TRANSPORT PROTEIN"/>
    <property type="match status" value="1"/>
</dbReference>
<organism evidence="9 10">
    <name type="scientific">Peribacillus psychrosaccharolyticus</name>
    <name type="common">Bacillus psychrosaccharolyticus</name>
    <dbReference type="NCBI Taxonomy" id="1407"/>
    <lineage>
        <taxon>Bacteria</taxon>
        <taxon>Bacillati</taxon>
        <taxon>Bacillota</taxon>
        <taxon>Bacilli</taxon>
        <taxon>Bacillales</taxon>
        <taxon>Bacillaceae</taxon>
        <taxon>Peribacillus</taxon>
    </lineage>
</organism>
<feature type="transmembrane region" description="Helical" evidence="7">
    <location>
        <begin position="302"/>
        <end position="317"/>
    </location>
</feature>
<feature type="transmembrane region" description="Helical" evidence="7">
    <location>
        <begin position="267"/>
        <end position="290"/>
    </location>
</feature>
<dbReference type="InterPro" id="IPR020846">
    <property type="entry name" value="MFS_dom"/>
</dbReference>
<dbReference type="KEGG" id="ppsr:I6J18_00215"/>
<evidence type="ECO:0000256" key="1">
    <source>
        <dbReference type="ARBA" id="ARBA00004651"/>
    </source>
</evidence>
<feature type="transmembrane region" description="Helical" evidence="7">
    <location>
        <begin position="12"/>
        <end position="35"/>
    </location>
</feature>
<evidence type="ECO:0000256" key="3">
    <source>
        <dbReference type="ARBA" id="ARBA00022475"/>
    </source>
</evidence>
<feature type="domain" description="Major facilitator superfamily (MFS) profile" evidence="8">
    <location>
        <begin position="1"/>
        <end position="413"/>
    </location>
</feature>
<evidence type="ECO:0000256" key="7">
    <source>
        <dbReference type="SAM" id="Phobius"/>
    </source>
</evidence>
<dbReference type="PROSITE" id="PS00216">
    <property type="entry name" value="SUGAR_TRANSPORT_1"/>
    <property type="match status" value="1"/>
</dbReference>
<keyword evidence="9" id="KW-0614">Plasmid</keyword>
<keyword evidence="2" id="KW-0813">Transport</keyword>
<evidence type="ECO:0000259" key="8">
    <source>
        <dbReference type="PROSITE" id="PS50850"/>
    </source>
</evidence>
<keyword evidence="4 7" id="KW-0812">Transmembrane</keyword>
<dbReference type="GO" id="GO:0022857">
    <property type="term" value="F:transmembrane transporter activity"/>
    <property type="evidence" value="ECO:0007669"/>
    <property type="project" value="InterPro"/>
</dbReference>
<dbReference type="InterPro" id="IPR005829">
    <property type="entry name" value="Sugar_transporter_CS"/>
</dbReference>
<dbReference type="Gene3D" id="1.20.1250.20">
    <property type="entry name" value="MFS general substrate transporter like domains"/>
    <property type="match status" value="1"/>
</dbReference>
<sequence length="424" mass="47648">MKFKDLHPNVRLRVFEAFFSDTISGIIFPFMAIYFSQNLGAGLAGILLSINIFIGIIASFYGGYLADKIGRKRLWAISEFIRFFSALIIAIANGFDFSSNHTAALITIGMFLINNICMGFSGPAAGAMLIDVSTKENRNFMYSVTFWANNLAAALGSLLGGFLFKDYLPQLFVLLAIAYFISAIIVTFFISETYIAKTEDTINKINILKDIFQKYSVVFKDRTFLLFTLGYLLILSLEFQLPNYIAIKLSQTMPEQNLLPFLGFKIDGINILGLLRAENTIIVIFCMFLVSKIVKNLKDKHVWLTGFIFFSLGYIVLSYSNNAYILILFMVLASVGELMYYAPHKTYLSVLPPEHLRSSYLAVNDLVIRLSFLIAYICIYLSSILSHILMTLIFIAMAILGLIILSSILPLLEKKVIKANENIA</sequence>
<feature type="transmembrane region" description="Helical" evidence="7">
    <location>
        <begin position="170"/>
        <end position="190"/>
    </location>
</feature>
<proteinExistence type="predicted"/>
<feature type="transmembrane region" description="Helical" evidence="7">
    <location>
        <begin position="74"/>
        <end position="92"/>
    </location>
</feature>
<keyword evidence="6 7" id="KW-0472">Membrane</keyword>
<protein>
    <submittedName>
        <fullName evidence="9">MFS transporter</fullName>
    </submittedName>
</protein>
<keyword evidence="3" id="KW-1003">Cell membrane</keyword>
<comment type="subcellular location">
    <subcellularLocation>
        <location evidence="1">Cell membrane</location>
        <topology evidence="1">Multi-pass membrane protein</topology>
    </subcellularLocation>
</comment>
<dbReference type="PANTHER" id="PTHR23517">
    <property type="entry name" value="RESISTANCE PROTEIN MDTM, PUTATIVE-RELATED-RELATED"/>
    <property type="match status" value="1"/>
</dbReference>
<feature type="transmembrane region" description="Helical" evidence="7">
    <location>
        <begin position="224"/>
        <end position="247"/>
    </location>
</feature>
<evidence type="ECO:0000256" key="4">
    <source>
        <dbReference type="ARBA" id="ARBA00022692"/>
    </source>
</evidence>
<evidence type="ECO:0000256" key="5">
    <source>
        <dbReference type="ARBA" id="ARBA00022989"/>
    </source>
</evidence>
<dbReference type="InterPro" id="IPR050171">
    <property type="entry name" value="MFS_Transporters"/>
</dbReference>
<dbReference type="InterPro" id="IPR011701">
    <property type="entry name" value="MFS"/>
</dbReference>
<evidence type="ECO:0000313" key="9">
    <source>
        <dbReference type="EMBL" id="QQS98414.1"/>
    </source>
</evidence>
<dbReference type="EMBL" id="CP068052">
    <property type="protein sequence ID" value="QQS98414.1"/>
    <property type="molecule type" value="Genomic_DNA"/>
</dbReference>
<geneLocation type="plasmid" evidence="9 10">
    <name>unnamed</name>
</geneLocation>
<feature type="transmembrane region" description="Helical" evidence="7">
    <location>
        <begin position="323"/>
        <end position="342"/>
    </location>
</feature>
<name>A0A974NIH6_PERPY</name>
<evidence type="ECO:0000256" key="6">
    <source>
        <dbReference type="ARBA" id="ARBA00023136"/>
    </source>
</evidence>
<keyword evidence="5 7" id="KW-1133">Transmembrane helix</keyword>
<dbReference type="Proteomes" id="UP000595254">
    <property type="component" value="Plasmid unnamed"/>
</dbReference>